<evidence type="ECO:0000256" key="3">
    <source>
        <dbReference type="ARBA" id="ARBA00022490"/>
    </source>
</evidence>
<name>A0A7S7M880_9ACTN</name>
<dbReference type="Proteomes" id="UP000593735">
    <property type="component" value="Chromosome"/>
</dbReference>
<evidence type="ECO:0000256" key="4">
    <source>
        <dbReference type="ARBA" id="ARBA00022597"/>
    </source>
</evidence>
<proteinExistence type="predicted"/>
<gene>
    <name evidence="9" type="ORF">INP52_09265</name>
</gene>
<dbReference type="KEGG" id="tio:INP52_09265"/>
<keyword evidence="4 9" id="KW-0762">Sugar transport</keyword>
<dbReference type="Pfam" id="PF03830">
    <property type="entry name" value="PTSIIB_sorb"/>
    <property type="match status" value="1"/>
</dbReference>
<evidence type="ECO:0000256" key="5">
    <source>
        <dbReference type="ARBA" id="ARBA00022679"/>
    </source>
</evidence>
<dbReference type="InterPro" id="IPR004720">
    <property type="entry name" value="PTS_IIB_sorbose-sp"/>
</dbReference>
<keyword evidence="3" id="KW-0963">Cytoplasm</keyword>
<dbReference type="AlphaFoldDB" id="A0A7S7M880"/>
<dbReference type="Gene3D" id="3.40.35.10">
    <property type="entry name" value="Phosphotransferase system, sorbose subfamily IIB component"/>
    <property type="match status" value="1"/>
</dbReference>
<evidence type="ECO:0000313" key="10">
    <source>
        <dbReference type="Proteomes" id="UP000593735"/>
    </source>
</evidence>
<keyword evidence="5" id="KW-0808">Transferase</keyword>
<evidence type="ECO:0000313" key="9">
    <source>
        <dbReference type="EMBL" id="QOY60564.1"/>
    </source>
</evidence>
<keyword evidence="10" id="KW-1185">Reference proteome</keyword>
<keyword evidence="7" id="KW-0418">Kinase</keyword>
<accession>A0A7S7M880</accession>
<dbReference type="GO" id="GO:0016301">
    <property type="term" value="F:kinase activity"/>
    <property type="evidence" value="ECO:0007669"/>
    <property type="project" value="UniProtKB-KW"/>
</dbReference>
<evidence type="ECO:0000256" key="2">
    <source>
        <dbReference type="ARBA" id="ARBA00022448"/>
    </source>
</evidence>
<evidence type="ECO:0000256" key="1">
    <source>
        <dbReference type="ARBA" id="ARBA00004496"/>
    </source>
</evidence>
<dbReference type="RefSeq" id="WP_194371142.1">
    <property type="nucleotide sequence ID" value="NZ_CP063767.1"/>
</dbReference>
<dbReference type="InterPro" id="IPR036667">
    <property type="entry name" value="PTS_IIB_sorbose-sp_sf"/>
</dbReference>
<dbReference type="PROSITE" id="PS51101">
    <property type="entry name" value="PTS_EIIB_TYPE_4"/>
    <property type="match status" value="1"/>
</dbReference>
<evidence type="ECO:0000259" key="8">
    <source>
        <dbReference type="PROSITE" id="PS51101"/>
    </source>
</evidence>
<organism evidence="9 10">
    <name type="scientific">Thermophilibacter immobilis</name>
    <dbReference type="NCBI Taxonomy" id="2779519"/>
    <lineage>
        <taxon>Bacteria</taxon>
        <taxon>Bacillati</taxon>
        <taxon>Actinomycetota</taxon>
        <taxon>Coriobacteriia</taxon>
        <taxon>Coriobacteriales</taxon>
        <taxon>Atopobiaceae</taxon>
        <taxon>Thermophilibacter</taxon>
    </lineage>
</organism>
<dbReference type="SUPFAM" id="SSF52728">
    <property type="entry name" value="PTS IIb component"/>
    <property type="match status" value="1"/>
</dbReference>
<evidence type="ECO:0000256" key="7">
    <source>
        <dbReference type="ARBA" id="ARBA00022777"/>
    </source>
</evidence>
<reference evidence="9 10" key="1">
    <citation type="submission" date="2020-10" db="EMBL/GenBank/DDBJ databases">
        <title>Olsenella immobilis sp.nov., isolated from the mud in a fermentation cellar used for the production of Chinese strong-flavoured liquor.</title>
        <authorList>
            <person name="Lu L."/>
        </authorList>
    </citation>
    <scope>NUCLEOTIDE SEQUENCE [LARGE SCALE GENOMIC DNA]</scope>
    <source>
        <strain evidence="9 10">LZLJ-2</strain>
    </source>
</reference>
<dbReference type="GO" id="GO:0005737">
    <property type="term" value="C:cytoplasm"/>
    <property type="evidence" value="ECO:0007669"/>
    <property type="project" value="UniProtKB-SubCell"/>
</dbReference>
<evidence type="ECO:0000256" key="6">
    <source>
        <dbReference type="ARBA" id="ARBA00022683"/>
    </source>
</evidence>
<comment type="subcellular location">
    <subcellularLocation>
        <location evidence="1">Cytoplasm</location>
    </subcellularLocation>
</comment>
<feature type="domain" description="PTS EIIB type-4" evidence="8">
    <location>
        <begin position="1"/>
        <end position="155"/>
    </location>
</feature>
<keyword evidence="2" id="KW-0813">Transport</keyword>
<keyword evidence="6" id="KW-0598">Phosphotransferase system</keyword>
<dbReference type="EMBL" id="CP063767">
    <property type="protein sequence ID" value="QOY60564.1"/>
    <property type="molecule type" value="Genomic_DNA"/>
</dbReference>
<protein>
    <submittedName>
        <fullName evidence="9">PTS sugar transporter subunit IIB</fullName>
    </submittedName>
</protein>
<dbReference type="GO" id="GO:0009401">
    <property type="term" value="P:phosphoenolpyruvate-dependent sugar phosphotransferase system"/>
    <property type="evidence" value="ECO:0007669"/>
    <property type="project" value="UniProtKB-KW"/>
</dbReference>
<sequence>MIRLVRLDYRLVHGQILAAWVNHLSAQRIILVDDTAANDQMKSAALKLAKPTGIRLNIFTVAKTIEKMPKILSLNENIMMVFGTTSALVDVCKKTSAFNEIQYGATFNKKGSMQIDESVFLDEQEQNDTRELLSLGVTIYSQQTPARKKVPITKI</sequence>
<dbReference type="GO" id="GO:0008982">
    <property type="term" value="F:protein-N(PI)-phosphohistidine-sugar phosphotransferase activity"/>
    <property type="evidence" value="ECO:0007669"/>
    <property type="project" value="InterPro"/>
</dbReference>